<reference evidence="2 3" key="1">
    <citation type="submission" date="2015-07" db="EMBL/GenBank/DDBJ databases">
        <title>Draft genome sequence of the Amantichitinum ursilacus IGB-41, a new chitin-degrading bacterium.</title>
        <authorList>
            <person name="Kirstahler P."/>
            <person name="Guenther M."/>
            <person name="Grumaz C."/>
            <person name="Rupp S."/>
            <person name="Zibek S."/>
            <person name="Sohn K."/>
        </authorList>
    </citation>
    <scope>NUCLEOTIDE SEQUENCE [LARGE SCALE GENOMIC DNA]</scope>
    <source>
        <strain evidence="2 3">IGB-41</strain>
    </source>
</reference>
<dbReference type="InterPro" id="IPR021292">
    <property type="entry name" value="DUF2863"/>
</dbReference>
<accession>A0A0N0XJ91</accession>
<dbReference type="OrthoDB" id="5291868at2"/>
<evidence type="ECO:0000256" key="1">
    <source>
        <dbReference type="SAM" id="MobiDB-lite"/>
    </source>
</evidence>
<organism evidence="2 3">
    <name type="scientific">Amantichitinum ursilacus</name>
    <dbReference type="NCBI Taxonomy" id="857265"/>
    <lineage>
        <taxon>Bacteria</taxon>
        <taxon>Pseudomonadati</taxon>
        <taxon>Pseudomonadota</taxon>
        <taxon>Betaproteobacteria</taxon>
        <taxon>Neisseriales</taxon>
        <taxon>Chitinibacteraceae</taxon>
        <taxon>Amantichitinum</taxon>
    </lineage>
</organism>
<dbReference type="AlphaFoldDB" id="A0A0N0XJ91"/>
<dbReference type="EMBL" id="LAQT01000028">
    <property type="protein sequence ID" value="KPC50500.1"/>
    <property type="molecule type" value="Genomic_DNA"/>
</dbReference>
<dbReference type="Pfam" id="PF11062">
    <property type="entry name" value="DUF2863"/>
    <property type="match status" value="1"/>
</dbReference>
<comment type="caution">
    <text evidence="2">The sequence shown here is derived from an EMBL/GenBank/DDBJ whole genome shotgun (WGS) entry which is preliminary data.</text>
</comment>
<sequence>MIKRNRPSRRGRSPADEVDLIRLSEGMASSTSRLEDQFWQTRLSTLVERLLKDKEEDTLNGALDQLSENDVEAYNALADTIESVCESTTITLDGDTYDVLMFSAPLLTWSRWQIASGNIPAETLRNLRTQLGAHVFARNARIGIGDFLYSPDQLPRGFVPTLELLQSLTQAAFSSGVFAVPAGLPETRPFLSDTRYVIGVVVVPQGGALFRWQEEDGDSDESIDQWQRQGGAALTPLLPGAAFEALLPGAYHTTWREADRASRAYSLRATVAFLMLTLNLGARELQAVIGPFQGKRLEEYRVGFLRRGEDKVLHGVVWPLLDGEDEHTDCVAEIEAVLKEIGIVDIMVHEHDFPLDYCDDCGSPLYPTPEGELLHTEMPEEVETVDTPRHLH</sequence>
<dbReference type="PATRIC" id="fig|857265.3.peg.3461"/>
<name>A0A0N0XJ91_9NEIS</name>
<evidence type="ECO:0000313" key="2">
    <source>
        <dbReference type="EMBL" id="KPC50500.1"/>
    </source>
</evidence>
<evidence type="ECO:0000313" key="3">
    <source>
        <dbReference type="Proteomes" id="UP000037939"/>
    </source>
</evidence>
<feature type="region of interest" description="Disordered" evidence="1">
    <location>
        <begin position="371"/>
        <end position="392"/>
    </location>
</feature>
<dbReference type="STRING" id="857265.WG78_16885"/>
<proteinExistence type="predicted"/>
<dbReference type="Proteomes" id="UP000037939">
    <property type="component" value="Unassembled WGS sequence"/>
</dbReference>
<keyword evidence="3" id="KW-1185">Reference proteome</keyword>
<dbReference type="RefSeq" id="WP_053938989.1">
    <property type="nucleotide sequence ID" value="NZ_LAQT01000028.1"/>
</dbReference>
<evidence type="ECO:0008006" key="4">
    <source>
        <dbReference type="Google" id="ProtNLM"/>
    </source>
</evidence>
<protein>
    <recommendedName>
        <fullName evidence="4">DUF2863 domain-containing protein</fullName>
    </recommendedName>
</protein>
<gene>
    <name evidence="2" type="ORF">WG78_16885</name>
</gene>